<gene>
    <name evidence="1" type="ORF">PSYJA_01599</name>
</gene>
<dbReference type="EMBL" id="AEAH01000068">
    <property type="protein sequence ID" value="EGH27781.1"/>
    <property type="molecule type" value="Genomic_DNA"/>
</dbReference>
<accession>F3FC45</accession>
<feature type="non-terminal residue" evidence="1">
    <location>
        <position position="1"/>
    </location>
</feature>
<proteinExistence type="predicted"/>
<evidence type="ECO:0000313" key="1">
    <source>
        <dbReference type="EMBL" id="EGH27781.1"/>
    </source>
</evidence>
<sequence length="32" mass="3923">ETAVIEKRVEHFSRQADALYNYLIDLRRSWRS</sequence>
<dbReference type="HOGENOM" id="CLU_3386527_0_0_6"/>
<reference evidence="1 2" key="1">
    <citation type="journal article" date="2011" name="PLoS Pathog.">
        <title>Dynamic evolution of pathogenicity revealed by sequencing and comparative genomics of 19 Pseudomonas syringae isolates.</title>
        <authorList>
            <person name="Baltrus D.A."/>
            <person name="Nishimura M.T."/>
            <person name="Romanchuk A."/>
            <person name="Chang J.H."/>
            <person name="Mukhtar M.S."/>
            <person name="Cherkis K."/>
            <person name="Roach J."/>
            <person name="Grant S.R."/>
            <person name="Jones C.D."/>
            <person name="Dangl J.L."/>
        </authorList>
    </citation>
    <scope>NUCLEOTIDE SEQUENCE [LARGE SCALE GENOMIC DNA]</scope>
    <source>
        <strain evidence="2">M301072PT</strain>
    </source>
</reference>
<organism evidence="1 2">
    <name type="scientific">Pseudomonas syringae pv. japonica str. M301072</name>
    <dbReference type="NCBI Taxonomy" id="629262"/>
    <lineage>
        <taxon>Bacteria</taxon>
        <taxon>Pseudomonadati</taxon>
        <taxon>Pseudomonadota</taxon>
        <taxon>Gammaproteobacteria</taxon>
        <taxon>Pseudomonadales</taxon>
        <taxon>Pseudomonadaceae</taxon>
        <taxon>Pseudomonas</taxon>
        <taxon>Pseudomonas syringae</taxon>
    </lineage>
</organism>
<name>F3FC45_PSESX</name>
<dbReference type="Proteomes" id="UP000004471">
    <property type="component" value="Unassembled WGS sequence"/>
</dbReference>
<protein>
    <submittedName>
        <fullName evidence="1">Uncharacterized protein</fullName>
    </submittedName>
</protein>
<evidence type="ECO:0000313" key="2">
    <source>
        <dbReference type="Proteomes" id="UP000004471"/>
    </source>
</evidence>
<dbReference type="AlphaFoldDB" id="F3FC45"/>
<comment type="caution">
    <text evidence="1">The sequence shown here is derived from an EMBL/GenBank/DDBJ whole genome shotgun (WGS) entry which is preliminary data.</text>
</comment>